<proteinExistence type="inferred from homology"/>
<sequence length="536" mass="61636">MKRNKYIYLIAVLLGVFTSCEDFIDIDSRGKQTVDNYFQTNDECEAYVNGLYQSLTFYSDWWKQYLFLANNMASDDAWMGNLSQDPGDAYPFAHYTIEASNAPAKLADHYVHEYYHINNCNIALKSIPSSPIEDEDKERYIAEVKFLRAFTYWELIQNFGDVVLMTEPLGTSSLNKTRSPKADVYAQVVLDLQEAANVLPSRFAGSDVGRVTKYACHALLARTFLYMKEYDKAYAHADTVIRFGGYALEPNFVDIWSVYNHNGQESIFEVQTSGNQDYSVGNMFSVVMNARSEIWSSDEEDKIMDGWGWCVPSSHLENAFISEGDDVRRKSTIIRYGEPVYGDEELNPNYQYNIDINKSGRTWRKFYVPIAMRQSLAKKDGHIPLPFVLLRLGEMYLTRAEAAYFNGEMNQAHSDINTIRSRVGLGNKDDLTGNDLLYAIWKERRLEMACEGQRLFDLRRQVDPVTNKPMIDLAMGPEGYFVKYNTEESTDEYETIHPKESQDKGSYFIEGRHELWPIPQSEIDRSNGVISQNPNY</sequence>
<dbReference type="GO" id="GO:0009279">
    <property type="term" value="C:cell outer membrane"/>
    <property type="evidence" value="ECO:0007669"/>
    <property type="project" value="UniProtKB-SubCell"/>
</dbReference>
<dbReference type="CDD" id="cd08977">
    <property type="entry name" value="SusD"/>
    <property type="match status" value="1"/>
</dbReference>
<dbReference type="RefSeq" id="WP_027470801.1">
    <property type="nucleotide sequence ID" value="NZ_BAMD01000006.1"/>
</dbReference>
<evidence type="ECO:0000313" key="8">
    <source>
        <dbReference type="EMBL" id="GAF02185.1"/>
    </source>
</evidence>
<comment type="subcellular location">
    <subcellularLocation>
        <location evidence="1">Cell outer membrane</location>
    </subcellularLocation>
</comment>
<protein>
    <submittedName>
        <fullName evidence="8">SusD family protein</fullName>
    </submittedName>
</protein>
<reference evidence="8 9" key="1">
    <citation type="journal article" date="2014" name="Genome Announc.">
        <title>Draft Genome Sequence of Cytophaga fermentans JCM 21142T, a Facultative Anaerobe Isolated from Marine Mud.</title>
        <authorList>
            <person name="Starns D."/>
            <person name="Oshima K."/>
            <person name="Suda W."/>
            <person name="Iino T."/>
            <person name="Yuki M."/>
            <person name="Inoue J."/>
            <person name="Kitamura K."/>
            <person name="Iida T."/>
            <person name="Darby A."/>
            <person name="Hattori M."/>
            <person name="Ohkuma M."/>
        </authorList>
    </citation>
    <scope>NUCLEOTIDE SEQUENCE [LARGE SCALE GENOMIC DNA]</scope>
    <source>
        <strain evidence="8 9">JCM 21142</strain>
    </source>
</reference>
<evidence type="ECO:0000256" key="2">
    <source>
        <dbReference type="ARBA" id="ARBA00006275"/>
    </source>
</evidence>
<keyword evidence="4" id="KW-0472">Membrane</keyword>
<dbReference type="OrthoDB" id="618454at2"/>
<evidence type="ECO:0000256" key="3">
    <source>
        <dbReference type="ARBA" id="ARBA00022729"/>
    </source>
</evidence>
<dbReference type="Pfam" id="PF07980">
    <property type="entry name" value="SusD_RagB"/>
    <property type="match status" value="1"/>
</dbReference>
<keyword evidence="9" id="KW-1185">Reference proteome</keyword>
<feature type="domain" description="SusD-like N-terminal" evidence="7">
    <location>
        <begin position="23"/>
        <end position="225"/>
    </location>
</feature>
<dbReference type="eggNOG" id="COG2913">
    <property type="taxonomic scope" value="Bacteria"/>
</dbReference>
<organism evidence="8 9">
    <name type="scientific">Saccharicrinis fermentans DSM 9555 = JCM 21142</name>
    <dbReference type="NCBI Taxonomy" id="869213"/>
    <lineage>
        <taxon>Bacteria</taxon>
        <taxon>Pseudomonadati</taxon>
        <taxon>Bacteroidota</taxon>
        <taxon>Bacteroidia</taxon>
        <taxon>Marinilabiliales</taxon>
        <taxon>Marinilabiliaceae</taxon>
        <taxon>Saccharicrinis</taxon>
    </lineage>
</organism>
<evidence type="ECO:0000256" key="1">
    <source>
        <dbReference type="ARBA" id="ARBA00004442"/>
    </source>
</evidence>
<dbReference type="Pfam" id="PF14322">
    <property type="entry name" value="SusD-like_3"/>
    <property type="match status" value="1"/>
</dbReference>
<comment type="similarity">
    <text evidence="2">Belongs to the SusD family.</text>
</comment>
<keyword evidence="5" id="KW-0998">Cell outer membrane</keyword>
<name>W7XVL6_9BACT</name>
<keyword evidence="3" id="KW-0732">Signal</keyword>
<dbReference type="Gene3D" id="1.25.40.390">
    <property type="match status" value="1"/>
</dbReference>
<evidence type="ECO:0000256" key="4">
    <source>
        <dbReference type="ARBA" id="ARBA00023136"/>
    </source>
</evidence>
<dbReference type="InterPro" id="IPR011990">
    <property type="entry name" value="TPR-like_helical_dom_sf"/>
</dbReference>
<evidence type="ECO:0000259" key="7">
    <source>
        <dbReference type="Pfam" id="PF14322"/>
    </source>
</evidence>
<dbReference type="PROSITE" id="PS51257">
    <property type="entry name" value="PROKAR_LIPOPROTEIN"/>
    <property type="match status" value="1"/>
</dbReference>
<accession>W7XVL6</accession>
<dbReference type="STRING" id="869213.GCA_000517085_00838"/>
<comment type="caution">
    <text evidence="8">The sequence shown here is derived from an EMBL/GenBank/DDBJ whole genome shotgun (WGS) entry which is preliminary data.</text>
</comment>
<dbReference type="InterPro" id="IPR012944">
    <property type="entry name" value="SusD_RagB_dom"/>
</dbReference>
<feature type="domain" description="RagB/SusD" evidence="6">
    <location>
        <begin position="264"/>
        <end position="536"/>
    </location>
</feature>
<dbReference type="Proteomes" id="UP000019402">
    <property type="component" value="Unassembled WGS sequence"/>
</dbReference>
<dbReference type="AlphaFoldDB" id="W7XVL6"/>
<dbReference type="SUPFAM" id="SSF48452">
    <property type="entry name" value="TPR-like"/>
    <property type="match status" value="1"/>
</dbReference>
<evidence type="ECO:0000259" key="6">
    <source>
        <dbReference type="Pfam" id="PF07980"/>
    </source>
</evidence>
<dbReference type="InterPro" id="IPR033985">
    <property type="entry name" value="SusD-like_N"/>
</dbReference>
<evidence type="ECO:0000256" key="5">
    <source>
        <dbReference type="ARBA" id="ARBA00023237"/>
    </source>
</evidence>
<dbReference type="EMBL" id="BAMD01000006">
    <property type="protein sequence ID" value="GAF02185.1"/>
    <property type="molecule type" value="Genomic_DNA"/>
</dbReference>
<evidence type="ECO:0000313" key="9">
    <source>
        <dbReference type="Proteomes" id="UP000019402"/>
    </source>
</evidence>
<gene>
    <name evidence="8" type="ORF">JCM21142_3813</name>
</gene>